<proteinExistence type="predicted"/>
<accession>A0A0A9F7Z8</accession>
<sequence length="21" mass="2274">MIPFCSTGPITDILKRCFACG</sequence>
<evidence type="ECO:0000313" key="1">
    <source>
        <dbReference type="EMBL" id="JAE09120.1"/>
    </source>
</evidence>
<reference evidence="1" key="1">
    <citation type="submission" date="2014-09" db="EMBL/GenBank/DDBJ databases">
        <authorList>
            <person name="Magalhaes I.L.F."/>
            <person name="Oliveira U."/>
            <person name="Santos F.R."/>
            <person name="Vidigal T.H.D.A."/>
            <person name="Brescovit A.D."/>
            <person name="Santos A.J."/>
        </authorList>
    </citation>
    <scope>NUCLEOTIDE SEQUENCE</scope>
    <source>
        <tissue evidence="1">Shoot tissue taken approximately 20 cm above the soil surface</tissue>
    </source>
</reference>
<organism evidence="1">
    <name type="scientific">Arundo donax</name>
    <name type="common">Giant reed</name>
    <name type="synonym">Donax arundinaceus</name>
    <dbReference type="NCBI Taxonomy" id="35708"/>
    <lineage>
        <taxon>Eukaryota</taxon>
        <taxon>Viridiplantae</taxon>
        <taxon>Streptophyta</taxon>
        <taxon>Embryophyta</taxon>
        <taxon>Tracheophyta</taxon>
        <taxon>Spermatophyta</taxon>
        <taxon>Magnoliopsida</taxon>
        <taxon>Liliopsida</taxon>
        <taxon>Poales</taxon>
        <taxon>Poaceae</taxon>
        <taxon>PACMAD clade</taxon>
        <taxon>Arundinoideae</taxon>
        <taxon>Arundineae</taxon>
        <taxon>Arundo</taxon>
    </lineage>
</organism>
<reference evidence="1" key="2">
    <citation type="journal article" date="2015" name="Data Brief">
        <title>Shoot transcriptome of the giant reed, Arundo donax.</title>
        <authorList>
            <person name="Barrero R.A."/>
            <person name="Guerrero F.D."/>
            <person name="Moolhuijzen P."/>
            <person name="Goolsby J.A."/>
            <person name="Tidwell J."/>
            <person name="Bellgard S.E."/>
            <person name="Bellgard M.I."/>
        </authorList>
    </citation>
    <scope>NUCLEOTIDE SEQUENCE</scope>
    <source>
        <tissue evidence="1">Shoot tissue taken approximately 20 cm above the soil surface</tissue>
    </source>
</reference>
<dbReference type="EMBL" id="GBRH01188776">
    <property type="protein sequence ID" value="JAE09120.1"/>
    <property type="molecule type" value="Transcribed_RNA"/>
</dbReference>
<name>A0A0A9F7Z8_ARUDO</name>
<dbReference type="AlphaFoldDB" id="A0A0A9F7Z8"/>
<protein>
    <submittedName>
        <fullName evidence="1">Uncharacterized protein</fullName>
    </submittedName>
</protein>